<keyword evidence="3" id="KW-0238">DNA-binding</keyword>
<sequence>MQEGSLSALLSLLGDGPESSGTAYGNLHQRLTRYFRINACADPEQLADEVLNRLAKIAASDAASIASPTAFALGIARHVLQENVRAELREAEAGRNWQTSRKIANPDEEVALQAIDVCLASMPTAKSELLRTYYESTGKQKIEHHRQLAERLGISINTLRNRLMRARRELDTCVRNRLSDVSSQNRT</sequence>
<dbReference type="InterPro" id="IPR013324">
    <property type="entry name" value="RNA_pol_sigma_r3/r4-like"/>
</dbReference>
<dbReference type="Gene3D" id="1.10.10.10">
    <property type="entry name" value="Winged helix-like DNA-binding domain superfamily/Winged helix DNA-binding domain"/>
    <property type="match status" value="1"/>
</dbReference>
<dbReference type="InterPro" id="IPR036388">
    <property type="entry name" value="WH-like_DNA-bd_sf"/>
</dbReference>
<dbReference type="Proteomes" id="UP000182427">
    <property type="component" value="Chromosome I"/>
</dbReference>
<keyword evidence="5" id="KW-0175">Coiled coil</keyword>
<protein>
    <submittedName>
        <fullName evidence="6">DNA-directed RNA polymerase specialized sigma subunit, sigma24 family</fullName>
    </submittedName>
</protein>
<dbReference type="PANTHER" id="PTHR43133">
    <property type="entry name" value="RNA POLYMERASE ECF-TYPE SIGMA FACTO"/>
    <property type="match status" value="1"/>
</dbReference>
<keyword evidence="7" id="KW-1185">Reference proteome</keyword>
<dbReference type="GO" id="GO:0003677">
    <property type="term" value="F:DNA binding"/>
    <property type="evidence" value="ECO:0007669"/>
    <property type="project" value="UniProtKB-KW"/>
</dbReference>
<evidence type="ECO:0000256" key="2">
    <source>
        <dbReference type="ARBA" id="ARBA00023082"/>
    </source>
</evidence>
<dbReference type="GO" id="GO:0016987">
    <property type="term" value="F:sigma factor activity"/>
    <property type="evidence" value="ECO:0007669"/>
    <property type="project" value="UniProtKB-KW"/>
</dbReference>
<evidence type="ECO:0000313" key="7">
    <source>
        <dbReference type="Proteomes" id="UP000182427"/>
    </source>
</evidence>
<evidence type="ECO:0000256" key="4">
    <source>
        <dbReference type="ARBA" id="ARBA00023163"/>
    </source>
</evidence>
<feature type="coiled-coil region" evidence="5">
    <location>
        <begin position="149"/>
        <end position="176"/>
    </location>
</feature>
<dbReference type="AlphaFoldDB" id="A0A1G7GB37"/>
<keyword evidence="1" id="KW-0805">Transcription regulation</keyword>
<evidence type="ECO:0000256" key="5">
    <source>
        <dbReference type="SAM" id="Coils"/>
    </source>
</evidence>
<proteinExistence type="predicted"/>
<evidence type="ECO:0000313" key="6">
    <source>
        <dbReference type="EMBL" id="SDE85336.1"/>
    </source>
</evidence>
<name>A0A1G7GB37_9BACT</name>
<evidence type="ECO:0000256" key="1">
    <source>
        <dbReference type="ARBA" id="ARBA00023015"/>
    </source>
</evidence>
<dbReference type="EMBL" id="LT629690">
    <property type="protein sequence ID" value="SDE85336.1"/>
    <property type="molecule type" value="Genomic_DNA"/>
</dbReference>
<gene>
    <name evidence="6" type="ORF">SAMN05444167_0634</name>
</gene>
<accession>A0A1G7GB37</accession>
<dbReference type="SUPFAM" id="SSF88659">
    <property type="entry name" value="Sigma3 and sigma4 domains of RNA polymerase sigma factors"/>
    <property type="match status" value="1"/>
</dbReference>
<keyword evidence="6" id="KW-0240">DNA-directed RNA polymerase</keyword>
<dbReference type="RefSeq" id="WP_083343871.1">
    <property type="nucleotide sequence ID" value="NZ_LT629690.1"/>
</dbReference>
<dbReference type="InterPro" id="IPR039425">
    <property type="entry name" value="RNA_pol_sigma-70-like"/>
</dbReference>
<keyword evidence="2" id="KW-0731">Sigma factor</keyword>
<keyword evidence="4" id="KW-0804">Transcription</keyword>
<organism evidence="6 7">
    <name type="scientific">Terriglobus roseus</name>
    <dbReference type="NCBI Taxonomy" id="392734"/>
    <lineage>
        <taxon>Bacteria</taxon>
        <taxon>Pseudomonadati</taxon>
        <taxon>Acidobacteriota</taxon>
        <taxon>Terriglobia</taxon>
        <taxon>Terriglobales</taxon>
        <taxon>Acidobacteriaceae</taxon>
        <taxon>Terriglobus</taxon>
    </lineage>
</organism>
<reference evidence="7" key="1">
    <citation type="submission" date="2016-10" db="EMBL/GenBank/DDBJ databases">
        <authorList>
            <person name="Varghese N."/>
            <person name="Submissions S."/>
        </authorList>
    </citation>
    <scope>NUCLEOTIDE SEQUENCE [LARGE SCALE GENOMIC DNA]</scope>
    <source>
        <strain evidence="7">GAS232</strain>
    </source>
</reference>
<dbReference type="PANTHER" id="PTHR43133:SF8">
    <property type="entry name" value="RNA POLYMERASE SIGMA FACTOR HI_1459-RELATED"/>
    <property type="match status" value="1"/>
</dbReference>
<dbReference type="OrthoDB" id="116541at2"/>
<evidence type="ECO:0000256" key="3">
    <source>
        <dbReference type="ARBA" id="ARBA00023125"/>
    </source>
</evidence>
<dbReference type="GO" id="GO:0000428">
    <property type="term" value="C:DNA-directed RNA polymerase complex"/>
    <property type="evidence" value="ECO:0007669"/>
    <property type="project" value="UniProtKB-KW"/>
</dbReference>